<evidence type="ECO:0000256" key="8">
    <source>
        <dbReference type="PIRSR" id="PIRSR001589-2"/>
    </source>
</evidence>
<evidence type="ECO:0000256" key="1">
    <source>
        <dbReference type="ARBA" id="ARBA00005187"/>
    </source>
</evidence>
<evidence type="ECO:0000256" key="7">
    <source>
        <dbReference type="ARBA" id="ARBA00048741"/>
    </source>
</evidence>
<evidence type="ECO:0000256" key="4">
    <source>
        <dbReference type="ARBA" id="ARBA00022741"/>
    </source>
</evidence>
<accession>A0A5M8FUD8</accession>
<evidence type="ECO:0000256" key="6">
    <source>
        <dbReference type="ARBA" id="ARBA00022962"/>
    </source>
</evidence>
<dbReference type="PANTHER" id="PTHR43284">
    <property type="entry name" value="ASPARAGINE SYNTHETASE (GLUTAMINE-HYDROLYZING)"/>
    <property type="match status" value="1"/>
</dbReference>
<comment type="pathway">
    <text evidence="1">Amino-acid biosynthesis; L-asparagine biosynthesis; L-asparagine from L-aspartate (L-Gln route): step 1/1.</text>
</comment>
<dbReference type="InterPro" id="IPR033738">
    <property type="entry name" value="AsnB_N"/>
</dbReference>
<dbReference type="InterPro" id="IPR017932">
    <property type="entry name" value="GATase_2_dom"/>
</dbReference>
<evidence type="ECO:0000256" key="3">
    <source>
        <dbReference type="ARBA" id="ARBA00012737"/>
    </source>
</evidence>
<keyword evidence="4 8" id="KW-0547">Nucleotide-binding</keyword>
<dbReference type="SUPFAM" id="SSF52402">
    <property type="entry name" value="Adenine nucleotide alpha hydrolases-like"/>
    <property type="match status" value="1"/>
</dbReference>
<dbReference type="OrthoDB" id="9763290at2"/>
<dbReference type="InterPro" id="IPR029055">
    <property type="entry name" value="Ntn_hydrolases_N"/>
</dbReference>
<dbReference type="SUPFAM" id="SSF56235">
    <property type="entry name" value="N-terminal nucleophile aminohydrolases (Ntn hydrolases)"/>
    <property type="match status" value="1"/>
</dbReference>
<comment type="caution">
    <text evidence="10">The sequence shown here is derived from an EMBL/GenBank/DDBJ whole genome shotgun (WGS) entry which is preliminary data.</text>
</comment>
<dbReference type="PROSITE" id="PS51278">
    <property type="entry name" value="GATASE_TYPE_2"/>
    <property type="match status" value="1"/>
</dbReference>
<dbReference type="InterPro" id="IPR014729">
    <property type="entry name" value="Rossmann-like_a/b/a_fold"/>
</dbReference>
<dbReference type="Gene3D" id="3.60.20.10">
    <property type="entry name" value="Glutamine Phosphoribosylpyrophosphate, subunit 1, domain 1"/>
    <property type="match status" value="1"/>
</dbReference>
<dbReference type="Gene3D" id="3.40.50.620">
    <property type="entry name" value="HUPs"/>
    <property type="match status" value="1"/>
</dbReference>
<dbReference type="Pfam" id="PF00733">
    <property type="entry name" value="Asn_synthase"/>
    <property type="match status" value="1"/>
</dbReference>
<evidence type="ECO:0000256" key="2">
    <source>
        <dbReference type="ARBA" id="ARBA00005752"/>
    </source>
</evidence>
<proteinExistence type="inferred from homology"/>
<dbReference type="CDD" id="cd00712">
    <property type="entry name" value="AsnB"/>
    <property type="match status" value="1"/>
</dbReference>
<dbReference type="Proteomes" id="UP000322981">
    <property type="component" value="Unassembled WGS sequence"/>
</dbReference>
<keyword evidence="5 8" id="KW-0067">ATP-binding</keyword>
<evidence type="ECO:0000259" key="9">
    <source>
        <dbReference type="PROSITE" id="PS51278"/>
    </source>
</evidence>
<dbReference type="GO" id="GO:0006529">
    <property type="term" value="P:asparagine biosynthetic process"/>
    <property type="evidence" value="ECO:0007669"/>
    <property type="project" value="InterPro"/>
</dbReference>
<keyword evidence="6" id="KW-0315">Glutamine amidotransferase</keyword>
<dbReference type="PIRSF" id="PIRSF001589">
    <property type="entry name" value="Asn_synthetase_glu-h"/>
    <property type="match status" value="1"/>
</dbReference>
<keyword evidence="11" id="KW-1185">Reference proteome</keyword>
<dbReference type="Pfam" id="PF13537">
    <property type="entry name" value="GATase_7"/>
    <property type="match status" value="1"/>
</dbReference>
<dbReference type="EC" id="6.3.5.4" evidence="3"/>
<evidence type="ECO:0000313" key="11">
    <source>
        <dbReference type="Proteomes" id="UP000322981"/>
    </source>
</evidence>
<dbReference type="AlphaFoldDB" id="A0A5M8FUD8"/>
<feature type="domain" description="Glutamine amidotransferase type-2" evidence="9">
    <location>
        <begin position="2"/>
        <end position="213"/>
    </location>
</feature>
<sequence length="630" mass="69740">MSGIFGFFDASGHPLLQQRLNAMGGAMTHWGPDGGDRWHDTHCGLGQSLLYNTPEAVHERLPRWVPDARLAITAEARLDNRGSLCDAFSIPSVDRPETPDGELILRAYLAWGEACPDHLLGDWSFAIWHPDERKLFLARDHQGNTSLYHWRQGEQFAFASDPQALHAVGVPKRLNEPFLAQLLISWPVANGSQTIHLDVQRLPPAHAMTITPNHTRVWRYWRLEDTPELRLSTPGDYAEGFLEVYDEAVRCRLRSYRPVGTTLSGGLDSGSVTALAAQALARTGQRLTAFTAVPRYDSSQGVGPRRFGDETGYAAATAAAWSNVDHILLDSAGYSPMQGIVRALAILQEPSHAASNYFWIQDLLNQAKVKGLGTLLTGQGGNATVSWTGAPELRSPLAMFRHAGWKHGIRRIAPLWMLRAAMRLRATRQAWTGSAIQLDFARRLGLNQRRIEATGVDLYSRDAWRTPRDKRYAIIQPGADRGGDLWARQGAAAGLEVRDPTLDKRVMTYTLSVPDRLFDAPDGTDRWLIRQAMEGLLPDEVRLNRRRGRQSADLAGRLLASASEVDAALAAVDALPANRYVDPVKMRQAWADVQRETTALTTHRAGTILLRGLMAGLFLNQRGSDSVKTD</sequence>
<evidence type="ECO:0000256" key="5">
    <source>
        <dbReference type="ARBA" id="ARBA00022840"/>
    </source>
</evidence>
<protein>
    <recommendedName>
        <fullName evidence="3">asparagine synthase (glutamine-hydrolyzing)</fullName>
        <ecNumber evidence="3">6.3.5.4</ecNumber>
    </recommendedName>
</protein>
<reference evidence="10 11" key="1">
    <citation type="submission" date="2019-09" db="EMBL/GenBank/DDBJ databases">
        <title>Whole-genome sequence of the purple sulfur bacterium Thiohalocapsa marina DSM 19078.</title>
        <authorList>
            <person name="Kyndt J.A."/>
            <person name="Meyer T.E."/>
        </authorList>
    </citation>
    <scope>NUCLEOTIDE SEQUENCE [LARGE SCALE GENOMIC DNA]</scope>
    <source>
        <strain evidence="10 11">DSM 19078</strain>
    </source>
</reference>
<feature type="binding site" evidence="8">
    <location>
        <position position="100"/>
    </location>
    <ligand>
        <name>L-glutamine</name>
        <dbReference type="ChEBI" id="CHEBI:58359"/>
    </ligand>
</feature>
<comment type="catalytic activity">
    <reaction evidence="7">
        <text>L-aspartate + L-glutamine + ATP + H2O = L-asparagine + L-glutamate + AMP + diphosphate + H(+)</text>
        <dbReference type="Rhea" id="RHEA:12228"/>
        <dbReference type="ChEBI" id="CHEBI:15377"/>
        <dbReference type="ChEBI" id="CHEBI:15378"/>
        <dbReference type="ChEBI" id="CHEBI:29985"/>
        <dbReference type="ChEBI" id="CHEBI:29991"/>
        <dbReference type="ChEBI" id="CHEBI:30616"/>
        <dbReference type="ChEBI" id="CHEBI:33019"/>
        <dbReference type="ChEBI" id="CHEBI:58048"/>
        <dbReference type="ChEBI" id="CHEBI:58359"/>
        <dbReference type="ChEBI" id="CHEBI:456215"/>
        <dbReference type="EC" id="6.3.5.4"/>
    </reaction>
</comment>
<dbReference type="EMBL" id="VWXX01000002">
    <property type="protein sequence ID" value="KAA6187405.1"/>
    <property type="molecule type" value="Genomic_DNA"/>
</dbReference>
<dbReference type="InterPro" id="IPR051786">
    <property type="entry name" value="ASN_synthetase/amidase"/>
</dbReference>
<dbReference type="InterPro" id="IPR001962">
    <property type="entry name" value="Asn_synthase"/>
</dbReference>
<comment type="similarity">
    <text evidence="2">Belongs to the asparagine synthetase family.</text>
</comment>
<gene>
    <name evidence="10" type="ORF">F2Q65_02465</name>
</gene>
<evidence type="ECO:0000313" key="10">
    <source>
        <dbReference type="EMBL" id="KAA6187405.1"/>
    </source>
</evidence>
<dbReference type="GO" id="GO:0005524">
    <property type="term" value="F:ATP binding"/>
    <property type="evidence" value="ECO:0007669"/>
    <property type="project" value="UniProtKB-KW"/>
</dbReference>
<dbReference type="InterPro" id="IPR006426">
    <property type="entry name" value="Asn_synth_AEB"/>
</dbReference>
<organism evidence="10 11">
    <name type="scientific">Thiohalocapsa marina</name>
    <dbReference type="NCBI Taxonomy" id="424902"/>
    <lineage>
        <taxon>Bacteria</taxon>
        <taxon>Pseudomonadati</taxon>
        <taxon>Pseudomonadota</taxon>
        <taxon>Gammaproteobacteria</taxon>
        <taxon>Chromatiales</taxon>
        <taxon>Chromatiaceae</taxon>
        <taxon>Thiohalocapsa</taxon>
    </lineage>
</organism>
<name>A0A5M8FUD8_9GAMM</name>
<dbReference type="PANTHER" id="PTHR43284:SF1">
    <property type="entry name" value="ASPARAGINE SYNTHETASE"/>
    <property type="match status" value="1"/>
</dbReference>
<dbReference type="RefSeq" id="WP_150090056.1">
    <property type="nucleotide sequence ID" value="NZ_JBFUOH010000084.1"/>
</dbReference>
<dbReference type="GO" id="GO:0004066">
    <property type="term" value="F:asparagine synthase (glutamine-hydrolyzing) activity"/>
    <property type="evidence" value="ECO:0007669"/>
    <property type="project" value="UniProtKB-EC"/>
</dbReference>